<comment type="subcellular location">
    <subcellularLocation>
        <location evidence="1">Nucleus</location>
    </subcellularLocation>
</comment>
<feature type="compositionally biased region" description="Polar residues" evidence="5">
    <location>
        <begin position="475"/>
        <end position="488"/>
    </location>
</feature>
<name>W9RBC9_9ROSA</name>
<dbReference type="GO" id="GO:0005634">
    <property type="term" value="C:nucleus"/>
    <property type="evidence" value="ECO:0007669"/>
    <property type="project" value="UniProtKB-SubCell"/>
</dbReference>
<dbReference type="PANTHER" id="PTHR32263">
    <property type="entry name" value="INACTIVE POLY [ADP-RIBOSE] POLYMERASE SRO4-RELATED"/>
    <property type="match status" value="1"/>
</dbReference>
<organism evidence="8 9">
    <name type="scientific">Morus notabilis</name>
    <dbReference type="NCBI Taxonomy" id="981085"/>
    <lineage>
        <taxon>Eukaryota</taxon>
        <taxon>Viridiplantae</taxon>
        <taxon>Streptophyta</taxon>
        <taxon>Embryophyta</taxon>
        <taxon>Tracheophyta</taxon>
        <taxon>Spermatophyta</taxon>
        <taxon>Magnoliopsida</taxon>
        <taxon>eudicotyledons</taxon>
        <taxon>Gunneridae</taxon>
        <taxon>Pentapetalae</taxon>
        <taxon>rosids</taxon>
        <taxon>fabids</taxon>
        <taxon>Rosales</taxon>
        <taxon>Moraceae</taxon>
        <taxon>Moreae</taxon>
        <taxon>Morus</taxon>
    </lineage>
</organism>
<keyword evidence="2" id="KW-0217">Developmental protein</keyword>
<sequence>MEGNIEKVLDSRQRELQTLKRKRATRCAAHFTGATHTDFPLFPAFNTLGKQRKLKGLRSKHSSSGSHFRRSFLKCYVNFMKSGMPQRLMFYQNGEWTDFPGDLIGMVRKDLVIKKATSEIALNGRHYVLDFLHMFKMDLETGFQQPIAWIDEAGRCFFPETFSNGDPDDDDEPYSDRAYENVKSQDPVFAESCGSRDIKLQLEIEINGVGKSMFKECSGESNALIKKIHIEQEPCTNPYIVDAEDSCNREPTVRVETVKGNEEMEAKSLSINGSLSGKLNCDSARKMFLEGMGAFYGTDIIDIYPCLGTSLQSRRALFENQAEITKECRGDANVQYAWLASSKEALSTLMVHGLGYCGRSTIKSTYGIGVHMAAADFPSISARLSDGDENDVRYMVLCSVIMGRMEVIPLGSKQCYPSSNDFDSGTDNLENPKQYIIWNMNMNTHIHPEFIVSFKVPSGTEGSPVGSELKHDVSGVTSSSSRPLNRLQTEPSTMNVGVDEKPISGSVRPQGSDCRLISDSGRSVENAASLGSSTSRIPRSPWMPFPMLFAAISSEVPPKDMELVNKHYELFRAKKITRDEFVKKLRLIVGDTLLRTTITKLQCKIPMKSKNDAEALKTNVEGSGCR</sequence>
<evidence type="ECO:0000256" key="2">
    <source>
        <dbReference type="ARBA" id="ARBA00022473"/>
    </source>
</evidence>
<dbReference type="InterPro" id="IPR012317">
    <property type="entry name" value="Poly(ADP-ribose)pol_cat_dom"/>
</dbReference>
<gene>
    <name evidence="8" type="ORF">L484_017741</name>
</gene>
<dbReference type="PANTHER" id="PTHR32263:SF5">
    <property type="entry name" value="INACTIVE POLY [ADP-RIBOSE] POLYMERASE SRO1-RELATED"/>
    <property type="match status" value="1"/>
</dbReference>
<evidence type="ECO:0000256" key="1">
    <source>
        <dbReference type="ARBA" id="ARBA00004123"/>
    </source>
</evidence>
<dbReference type="Gene3D" id="3.90.228.10">
    <property type="match status" value="1"/>
</dbReference>
<dbReference type="InterPro" id="IPR044964">
    <property type="entry name" value="RCD1/SRO1-5"/>
</dbReference>
<evidence type="ECO:0000259" key="7">
    <source>
        <dbReference type="PROSITE" id="PS51879"/>
    </source>
</evidence>
<dbReference type="Proteomes" id="UP000030645">
    <property type="component" value="Unassembled WGS sequence"/>
</dbReference>
<dbReference type="OrthoDB" id="6133115at2759"/>
<dbReference type="PROSITE" id="PS51879">
    <property type="entry name" value="RST"/>
    <property type="match status" value="1"/>
</dbReference>
<protein>
    <submittedName>
        <fullName evidence="8">Inactive poly [ADP-ribose] polymerase RCD1</fullName>
    </submittedName>
</protein>
<evidence type="ECO:0000313" key="8">
    <source>
        <dbReference type="EMBL" id="EXB66504.1"/>
    </source>
</evidence>
<dbReference type="KEGG" id="mnt:21400728"/>
<keyword evidence="3" id="KW-0346">Stress response</keyword>
<dbReference type="InterPro" id="IPR022003">
    <property type="entry name" value="RST"/>
</dbReference>
<feature type="region of interest" description="Disordered" evidence="5">
    <location>
        <begin position="461"/>
        <end position="488"/>
    </location>
</feature>
<dbReference type="Pfam" id="PF12174">
    <property type="entry name" value="RST"/>
    <property type="match status" value="1"/>
</dbReference>
<keyword evidence="9" id="KW-1185">Reference proteome</keyword>
<evidence type="ECO:0000256" key="5">
    <source>
        <dbReference type="SAM" id="MobiDB-lite"/>
    </source>
</evidence>
<dbReference type="STRING" id="981085.W9RBC9"/>
<feature type="domain" description="RST" evidence="7">
    <location>
        <begin position="536"/>
        <end position="607"/>
    </location>
</feature>
<dbReference type="AlphaFoldDB" id="W9RBC9"/>
<accession>W9RBC9</accession>
<dbReference type="PROSITE" id="PS51059">
    <property type="entry name" value="PARP_CATALYTIC"/>
    <property type="match status" value="1"/>
</dbReference>
<dbReference type="GO" id="GO:0003950">
    <property type="term" value="F:NAD+ poly-ADP-ribosyltransferase activity"/>
    <property type="evidence" value="ECO:0007669"/>
    <property type="project" value="InterPro"/>
</dbReference>
<dbReference type="EMBL" id="KE344549">
    <property type="protein sequence ID" value="EXB66504.1"/>
    <property type="molecule type" value="Genomic_DNA"/>
</dbReference>
<evidence type="ECO:0000256" key="3">
    <source>
        <dbReference type="ARBA" id="ARBA00023016"/>
    </source>
</evidence>
<dbReference type="Pfam" id="PF23467">
    <property type="entry name" value="WWE_5"/>
    <property type="match status" value="1"/>
</dbReference>
<evidence type="ECO:0000256" key="4">
    <source>
        <dbReference type="ARBA" id="ARBA00023242"/>
    </source>
</evidence>
<evidence type="ECO:0000259" key="6">
    <source>
        <dbReference type="PROSITE" id="PS51059"/>
    </source>
</evidence>
<evidence type="ECO:0000313" key="9">
    <source>
        <dbReference type="Proteomes" id="UP000030645"/>
    </source>
</evidence>
<reference evidence="9" key="1">
    <citation type="submission" date="2013-01" db="EMBL/GenBank/DDBJ databases">
        <title>Draft Genome Sequence of a Mulberry Tree, Morus notabilis C.K. Schneid.</title>
        <authorList>
            <person name="He N."/>
            <person name="Zhao S."/>
        </authorList>
    </citation>
    <scope>NUCLEOTIDE SEQUENCE</scope>
</reference>
<dbReference type="eggNOG" id="ENOG502QZEX">
    <property type="taxonomic scope" value="Eukaryota"/>
</dbReference>
<dbReference type="SUPFAM" id="SSF56399">
    <property type="entry name" value="ADP-ribosylation"/>
    <property type="match status" value="1"/>
</dbReference>
<proteinExistence type="predicted"/>
<feature type="domain" description="PARP catalytic" evidence="6">
    <location>
        <begin position="258"/>
        <end position="475"/>
    </location>
</feature>
<dbReference type="InterPro" id="IPR057823">
    <property type="entry name" value="WWE_RCD1"/>
</dbReference>
<keyword evidence="4" id="KW-0539">Nucleus</keyword>